<accession>A0A356LAT5</accession>
<keyword evidence="1" id="KW-0812">Transmembrane</keyword>
<feature type="transmembrane region" description="Helical" evidence="1">
    <location>
        <begin position="110"/>
        <end position="133"/>
    </location>
</feature>
<dbReference type="Proteomes" id="UP000264036">
    <property type="component" value="Unassembled WGS sequence"/>
</dbReference>
<evidence type="ECO:0000256" key="1">
    <source>
        <dbReference type="SAM" id="Phobius"/>
    </source>
</evidence>
<comment type="caution">
    <text evidence="2">The sequence shown here is derived from an EMBL/GenBank/DDBJ whole genome shotgun (WGS) entry which is preliminary data.</text>
</comment>
<protein>
    <submittedName>
        <fullName evidence="2">Uncharacterized protein</fullName>
    </submittedName>
</protein>
<organism evidence="2 3">
    <name type="scientific">Advenella kashmirensis</name>
    <dbReference type="NCBI Taxonomy" id="310575"/>
    <lineage>
        <taxon>Bacteria</taxon>
        <taxon>Pseudomonadati</taxon>
        <taxon>Pseudomonadota</taxon>
        <taxon>Betaproteobacteria</taxon>
        <taxon>Burkholderiales</taxon>
        <taxon>Alcaligenaceae</taxon>
    </lineage>
</organism>
<evidence type="ECO:0000313" key="3">
    <source>
        <dbReference type="Proteomes" id="UP000264036"/>
    </source>
</evidence>
<reference evidence="2 3" key="1">
    <citation type="journal article" date="2018" name="Nat. Biotechnol.">
        <title>A standardized bacterial taxonomy based on genome phylogeny substantially revises the tree of life.</title>
        <authorList>
            <person name="Parks D.H."/>
            <person name="Chuvochina M."/>
            <person name="Waite D.W."/>
            <person name="Rinke C."/>
            <person name="Skarshewski A."/>
            <person name="Chaumeil P.A."/>
            <person name="Hugenholtz P."/>
        </authorList>
    </citation>
    <scope>NUCLEOTIDE SEQUENCE [LARGE SCALE GENOMIC DNA]</scope>
    <source>
        <strain evidence="2">UBA10707</strain>
    </source>
</reference>
<keyword evidence="1" id="KW-0472">Membrane</keyword>
<evidence type="ECO:0000313" key="2">
    <source>
        <dbReference type="EMBL" id="HBP28034.1"/>
    </source>
</evidence>
<dbReference type="EMBL" id="DOEK01000004">
    <property type="protein sequence ID" value="HBP28034.1"/>
    <property type="molecule type" value="Genomic_DNA"/>
</dbReference>
<feature type="transmembrane region" description="Helical" evidence="1">
    <location>
        <begin position="7"/>
        <end position="24"/>
    </location>
</feature>
<dbReference type="AlphaFoldDB" id="A0A356LAT5"/>
<name>A0A356LAT5_9BURK</name>
<feature type="transmembrane region" description="Helical" evidence="1">
    <location>
        <begin position="70"/>
        <end position="90"/>
    </location>
</feature>
<gene>
    <name evidence="2" type="ORF">DD666_01295</name>
</gene>
<feature type="transmembrane region" description="Helical" evidence="1">
    <location>
        <begin position="36"/>
        <end position="58"/>
    </location>
</feature>
<sequence>MNYKTFYRLSLSVPVLVPLLFYLLSLSNAPDKFSNLLMASLTFGGIQYLFFAAVMVYLIGRLGSLREIKILFWCSPLIYIIFATIGWHVFDAWMYLKSMKQMSVDDVFGPLLFFSIFGSLFGYIYCLIIEMLFQIFKAHGGIAKDS</sequence>
<proteinExistence type="predicted"/>
<keyword evidence="1" id="KW-1133">Transmembrane helix</keyword>